<name>A0ABT0Q4M8_9RHOB</name>
<dbReference type="EMBL" id="JAMFMB010000013">
    <property type="protein sequence ID" value="MCL6284143.1"/>
    <property type="molecule type" value="Genomic_DNA"/>
</dbReference>
<dbReference type="Pfam" id="PF03466">
    <property type="entry name" value="LysR_substrate"/>
    <property type="match status" value="1"/>
</dbReference>
<keyword evidence="7" id="KW-1185">Reference proteome</keyword>
<reference evidence="6" key="1">
    <citation type="submission" date="2022-05" db="EMBL/GenBank/DDBJ databases">
        <authorList>
            <person name="Park J.-S."/>
        </authorList>
    </citation>
    <scope>NUCLEOTIDE SEQUENCE</scope>
    <source>
        <strain evidence="6">2012CJ41-6</strain>
    </source>
</reference>
<gene>
    <name evidence="6" type="ORF">M3P21_11465</name>
</gene>
<proteinExistence type="inferred from homology"/>
<dbReference type="PANTHER" id="PTHR30427">
    <property type="entry name" value="TRANSCRIPTIONAL ACTIVATOR PROTEIN LYSR"/>
    <property type="match status" value="1"/>
</dbReference>
<comment type="caution">
    <text evidence="6">The sequence shown here is derived from an EMBL/GenBank/DDBJ whole genome shotgun (WGS) entry which is preliminary data.</text>
</comment>
<evidence type="ECO:0000259" key="5">
    <source>
        <dbReference type="PROSITE" id="PS50931"/>
    </source>
</evidence>
<evidence type="ECO:0000256" key="3">
    <source>
        <dbReference type="ARBA" id="ARBA00023125"/>
    </source>
</evidence>
<dbReference type="PROSITE" id="PS50931">
    <property type="entry name" value="HTH_LYSR"/>
    <property type="match status" value="1"/>
</dbReference>
<evidence type="ECO:0000256" key="4">
    <source>
        <dbReference type="ARBA" id="ARBA00023163"/>
    </source>
</evidence>
<dbReference type="InterPro" id="IPR036390">
    <property type="entry name" value="WH_DNA-bd_sf"/>
</dbReference>
<protein>
    <submittedName>
        <fullName evidence="6">LysR substrate-binding domain-containing protein</fullName>
    </submittedName>
</protein>
<keyword evidence="2" id="KW-0805">Transcription regulation</keyword>
<accession>A0ABT0Q4M8</accession>
<dbReference type="Gene3D" id="3.40.190.10">
    <property type="entry name" value="Periplasmic binding protein-like II"/>
    <property type="match status" value="2"/>
</dbReference>
<dbReference type="Pfam" id="PF00126">
    <property type="entry name" value="HTH_1"/>
    <property type="match status" value="1"/>
</dbReference>
<keyword evidence="4" id="KW-0804">Transcription</keyword>
<dbReference type="PANTHER" id="PTHR30427:SF1">
    <property type="entry name" value="TRANSCRIPTIONAL ACTIVATOR PROTEIN LYSR"/>
    <property type="match status" value="1"/>
</dbReference>
<dbReference type="SUPFAM" id="SSF53850">
    <property type="entry name" value="Periplasmic binding protein-like II"/>
    <property type="match status" value="1"/>
</dbReference>
<evidence type="ECO:0000313" key="6">
    <source>
        <dbReference type="EMBL" id="MCL6284143.1"/>
    </source>
</evidence>
<evidence type="ECO:0000256" key="1">
    <source>
        <dbReference type="ARBA" id="ARBA00009437"/>
    </source>
</evidence>
<dbReference type="InterPro" id="IPR005119">
    <property type="entry name" value="LysR_subst-bd"/>
</dbReference>
<dbReference type="SUPFAM" id="SSF46785">
    <property type="entry name" value="Winged helix' DNA-binding domain"/>
    <property type="match status" value="1"/>
</dbReference>
<feature type="domain" description="HTH lysR-type" evidence="5">
    <location>
        <begin position="1"/>
        <end position="46"/>
    </location>
</feature>
<comment type="similarity">
    <text evidence="1">Belongs to the LysR transcriptional regulatory family.</text>
</comment>
<dbReference type="Proteomes" id="UP001203880">
    <property type="component" value="Unassembled WGS sequence"/>
</dbReference>
<keyword evidence="3" id="KW-0238">DNA-binding</keyword>
<dbReference type="Gene3D" id="1.10.10.10">
    <property type="entry name" value="Winged helix-like DNA-binding domain superfamily/Winged helix DNA-binding domain"/>
    <property type="match status" value="1"/>
</dbReference>
<evidence type="ECO:0000313" key="7">
    <source>
        <dbReference type="Proteomes" id="UP001203880"/>
    </source>
</evidence>
<dbReference type="InterPro" id="IPR036388">
    <property type="entry name" value="WH-like_DNA-bd_sf"/>
</dbReference>
<organism evidence="6 7">
    <name type="scientific">Ruegeria spongiae</name>
    <dbReference type="NCBI Taxonomy" id="2942209"/>
    <lineage>
        <taxon>Bacteria</taxon>
        <taxon>Pseudomonadati</taxon>
        <taxon>Pseudomonadota</taxon>
        <taxon>Alphaproteobacteria</taxon>
        <taxon>Rhodobacterales</taxon>
        <taxon>Roseobacteraceae</taxon>
        <taxon>Ruegeria</taxon>
    </lineage>
</organism>
<dbReference type="InterPro" id="IPR000847">
    <property type="entry name" value="LysR_HTH_N"/>
</dbReference>
<dbReference type="PRINTS" id="PR00039">
    <property type="entry name" value="HTHLYSR"/>
</dbReference>
<evidence type="ECO:0000256" key="2">
    <source>
        <dbReference type="ARBA" id="ARBA00023015"/>
    </source>
</evidence>
<sequence>MNSSSLSEAAKKLGRTQPAVSLAIRSLEDTLGLKLFERRGRQLVPVPEAYYLLAEASDILDRLSAVAGTMKGLISGQSGQLNIASMPGPSTFLLPRYISRAIHDNPDIRVSLSSRTSLQIRELAATQSFDFGFADLVEGPSASKTYQQELITADCYCALPHDHPLAARDAVLCSDLDGVPLGSLQSTHVMHKRTVHALRQAGVGAKIVLDSQYFLPLMQFVSAGRCLSIVDPLTMVTETEMNSTAGRVVFRPVQGLFRYEYVLLSPLYRPLSQLASRIKDGWRDEVIALLDGVNASPRIELIGSEGLG</sequence>